<name>A0A1G9CX65_9ACTN</name>
<organism evidence="1 2">
    <name type="scientific">Glycomyces sambucus</name>
    <dbReference type="NCBI Taxonomy" id="380244"/>
    <lineage>
        <taxon>Bacteria</taxon>
        <taxon>Bacillati</taxon>
        <taxon>Actinomycetota</taxon>
        <taxon>Actinomycetes</taxon>
        <taxon>Glycomycetales</taxon>
        <taxon>Glycomycetaceae</taxon>
        <taxon>Glycomyces</taxon>
    </lineage>
</organism>
<reference evidence="2" key="1">
    <citation type="submission" date="2016-10" db="EMBL/GenBank/DDBJ databases">
        <authorList>
            <person name="Varghese N."/>
            <person name="Submissions S."/>
        </authorList>
    </citation>
    <scope>NUCLEOTIDE SEQUENCE [LARGE SCALE GENOMIC DNA]</scope>
    <source>
        <strain evidence="2">CGMCC 4.3147</strain>
    </source>
</reference>
<dbReference type="Proteomes" id="UP000198662">
    <property type="component" value="Unassembled WGS sequence"/>
</dbReference>
<dbReference type="RefSeq" id="WP_143034652.1">
    <property type="nucleotide sequence ID" value="NZ_FNGF01000001.1"/>
</dbReference>
<dbReference type="EMBL" id="FNGF01000001">
    <property type="protein sequence ID" value="SDK56271.1"/>
    <property type="molecule type" value="Genomic_DNA"/>
</dbReference>
<protein>
    <submittedName>
        <fullName evidence="1">Uncharacterized protein</fullName>
    </submittedName>
</protein>
<accession>A0A1G9CX65</accession>
<sequence length="59" mass="6515">MLRDGRVHVAAQVRDRGDAWAYGPAHLEEEGKPAAVPLVPFRLRATRGPAAMRVWLPVV</sequence>
<dbReference type="AlphaFoldDB" id="A0A1G9CX65"/>
<evidence type="ECO:0000313" key="2">
    <source>
        <dbReference type="Proteomes" id="UP000198662"/>
    </source>
</evidence>
<proteinExistence type="predicted"/>
<dbReference type="OrthoDB" id="9757939at2"/>
<evidence type="ECO:0000313" key="1">
    <source>
        <dbReference type="EMBL" id="SDK56271.1"/>
    </source>
</evidence>
<dbReference type="STRING" id="380244.SAMN05216298_0558"/>
<keyword evidence="2" id="KW-1185">Reference proteome</keyword>
<gene>
    <name evidence="1" type="ORF">SAMN05216298_0558</name>
</gene>